<accession>A0A1Y1I1M2</accession>
<dbReference type="InterPro" id="IPR016088">
    <property type="entry name" value="Chalcone_isomerase_3-sand"/>
</dbReference>
<dbReference type="Proteomes" id="UP000054558">
    <property type="component" value="Unassembled WGS sequence"/>
</dbReference>
<gene>
    <name evidence="4" type="ORF">KFL_002070100</name>
</gene>
<dbReference type="PANTHER" id="PTHR47698">
    <property type="entry name" value="FATTY-ACID-BINDING PROTEIN 3, CHLOROPLASTIC"/>
    <property type="match status" value="1"/>
</dbReference>
<dbReference type="EMBL" id="DF237156">
    <property type="protein sequence ID" value="GAQ84814.1"/>
    <property type="molecule type" value="Genomic_DNA"/>
</dbReference>
<dbReference type="Gene3D" id="3.50.70.10">
    <property type="match status" value="1"/>
</dbReference>
<dbReference type="InterPro" id="IPR016089">
    <property type="entry name" value="Chalcone_isomerase_bundle_sf"/>
</dbReference>
<dbReference type="Gene3D" id="1.10.890.20">
    <property type="match status" value="1"/>
</dbReference>
<evidence type="ECO:0000256" key="2">
    <source>
        <dbReference type="RuleBase" id="RU361158"/>
    </source>
</evidence>
<dbReference type="AlphaFoldDB" id="A0A1Y1I1M2"/>
<dbReference type="Pfam" id="PF02431">
    <property type="entry name" value="Chalcone"/>
    <property type="match status" value="1"/>
</dbReference>
<dbReference type="InterPro" id="IPR036298">
    <property type="entry name" value="Chalcone_isomerase_sf"/>
</dbReference>
<organism evidence="4 5">
    <name type="scientific">Klebsormidium nitens</name>
    <name type="common">Green alga</name>
    <name type="synonym">Ulothrix nitens</name>
    <dbReference type="NCBI Taxonomy" id="105231"/>
    <lineage>
        <taxon>Eukaryota</taxon>
        <taxon>Viridiplantae</taxon>
        <taxon>Streptophyta</taxon>
        <taxon>Klebsormidiophyceae</taxon>
        <taxon>Klebsormidiales</taxon>
        <taxon>Klebsormidiaceae</taxon>
        <taxon>Klebsormidium</taxon>
    </lineage>
</organism>
<evidence type="ECO:0000259" key="3">
    <source>
        <dbReference type="Pfam" id="PF02431"/>
    </source>
</evidence>
<evidence type="ECO:0000313" key="4">
    <source>
        <dbReference type="EMBL" id="GAQ84814.1"/>
    </source>
</evidence>
<keyword evidence="5" id="KW-1185">Reference proteome</keyword>
<dbReference type="InterPro" id="IPR016087">
    <property type="entry name" value="Chalcone_isomerase"/>
</dbReference>
<dbReference type="OrthoDB" id="18193at2759"/>
<dbReference type="SUPFAM" id="SSF54626">
    <property type="entry name" value="Chalcone isomerase"/>
    <property type="match status" value="1"/>
</dbReference>
<proteinExistence type="inferred from homology"/>
<comment type="similarity">
    <text evidence="1 2">Belongs to the chalcone isomerase family.</text>
</comment>
<dbReference type="GO" id="GO:0016872">
    <property type="term" value="F:intramolecular lyase activity"/>
    <property type="evidence" value="ECO:0007669"/>
    <property type="project" value="InterPro"/>
</dbReference>
<reference evidence="4 5" key="1">
    <citation type="journal article" date="2014" name="Nat. Commun.">
        <title>Klebsormidium flaccidum genome reveals primary factors for plant terrestrial adaptation.</title>
        <authorList>
            <person name="Hori K."/>
            <person name="Maruyama F."/>
            <person name="Fujisawa T."/>
            <person name="Togashi T."/>
            <person name="Yamamoto N."/>
            <person name="Seo M."/>
            <person name="Sato S."/>
            <person name="Yamada T."/>
            <person name="Mori H."/>
            <person name="Tajima N."/>
            <person name="Moriyama T."/>
            <person name="Ikeuchi M."/>
            <person name="Watanabe M."/>
            <person name="Wada H."/>
            <person name="Kobayashi K."/>
            <person name="Saito M."/>
            <person name="Masuda T."/>
            <person name="Sasaki-Sekimoto Y."/>
            <person name="Mashiguchi K."/>
            <person name="Awai K."/>
            <person name="Shimojima M."/>
            <person name="Masuda S."/>
            <person name="Iwai M."/>
            <person name="Nobusawa T."/>
            <person name="Narise T."/>
            <person name="Kondo S."/>
            <person name="Saito H."/>
            <person name="Sato R."/>
            <person name="Murakawa M."/>
            <person name="Ihara Y."/>
            <person name="Oshima-Yamada Y."/>
            <person name="Ohtaka K."/>
            <person name="Satoh M."/>
            <person name="Sonobe K."/>
            <person name="Ishii M."/>
            <person name="Ohtani R."/>
            <person name="Kanamori-Sato M."/>
            <person name="Honoki R."/>
            <person name="Miyazaki D."/>
            <person name="Mochizuki H."/>
            <person name="Umetsu J."/>
            <person name="Higashi K."/>
            <person name="Shibata D."/>
            <person name="Kamiya Y."/>
            <person name="Sato N."/>
            <person name="Nakamura Y."/>
            <person name="Tabata S."/>
            <person name="Ida S."/>
            <person name="Kurokawa K."/>
            <person name="Ohta H."/>
        </authorList>
    </citation>
    <scope>NUCLEOTIDE SEQUENCE [LARGE SCALE GENOMIC DNA]</scope>
    <source>
        <strain evidence="4 5">NIES-2285</strain>
    </source>
</reference>
<protein>
    <recommendedName>
        <fullName evidence="2">Chalcone-flavonone isomerase family protein</fullName>
    </recommendedName>
</protein>
<dbReference type="PANTHER" id="PTHR47698:SF2">
    <property type="entry name" value="FATTY-ACID-BINDING PROTEIN 3, CHLOROPLASTIC"/>
    <property type="match status" value="1"/>
</dbReference>
<keyword evidence="4" id="KW-0413">Isomerase</keyword>
<evidence type="ECO:0000313" key="5">
    <source>
        <dbReference type="Proteomes" id="UP000054558"/>
    </source>
</evidence>
<evidence type="ECO:0000256" key="1">
    <source>
        <dbReference type="ARBA" id="ARBA00007166"/>
    </source>
</evidence>
<sequence length="229" mass="24105">MAARKEPATGSSFAEKSHDFAGKTLHLLGAGFSFSFLYSSTGVPVKEAGVRERKVGFMTVKAFALGLYIDDEGLQLLHRFKGNTASQLEKSEDFYKQLMTGNFSKQLEMILQRDATGEDFGKNLQETLKPGVLAHGGSGADLDKLNALFKGKTMKSGAGIFMATRTPGVLEVGLVEDASKLEPPAAPLGSVESPPVVAALFENYLGPKAVSPSAKSAFAAGAASLLATV</sequence>
<dbReference type="STRING" id="105231.A0A1Y1I1M2"/>
<feature type="domain" description="Chalcone isomerase" evidence="3">
    <location>
        <begin position="47"/>
        <end position="220"/>
    </location>
</feature>
<dbReference type="OMA" id="FNDCGVD"/>
<name>A0A1Y1I1M2_KLENI</name>